<accession>X1ED52</accession>
<dbReference type="Gene3D" id="3.40.50.1970">
    <property type="match status" value="1"/>
</dbReference>
<comment type="caution">
    <text evidence="1">The sequence shown here is derived from an EMBL/GenBank/DDBJ whole genome shotgun (WGS) entry which is preliminary data.</text>
</comment>
<dbReference type="EMBL" id="BART01040672">
    <property type="protein sequence ID" value="GAH30517.1"/>
    <property type="molecule type" value="Genomic_DNA"/>
</dbReference>
<protein>
    <recommendedName>
        <fullName evidence="2">3-dehydroquinate synthase domain-containing protein</fullName>
    </recommendedName>
</protein>
<sequence>MRIITAKTKLRNYPIYISSKISQYFPLLIKENFKDSEKIVLVTNNKVFGIYEDKINNILKECSLPYEIVIIQDGE</sequence>
<reference evidence="1" key="1">
    <citation type="journal article" date="2014" name="Front. Microbiol.">
        <title>High frequency of phylogenetically diverse reductive dehalogenase-homologous genes in deep subseafloor sedimentary metagenomes.</title>
        <authorList>
            <person name="Kawai M."/>
            <person name="Futagami T."/>
            <person name="Toyoda A."/>
            <person name="Takaki Y."/>
            <person name="Nishi S."/>
            <person name="Hori S."/>
            <person name="Arai W."/>
            <person name="Tsubouchi T."/>
            <person name="Morono Y."/>
            <person name="Uchiyama I."/>
            <person name="Ito T."/>
            <person name="Fujiyama A."/>
            <person name="Inagaki F."/>
            <person name="Takami H."/>
        </authorList>
    </citation>
    <scope>NUCLEOTIDE SEQUENCE</scope>
    <source>
        <strain evidence="1">Expedition CK06-06</strain>
    </source>
</reference>
<evidence type="ECO:0008006" key="2">
    <source>
        <dbReference type="Google" id="ProtNLM"/>
    </source>
</evidence>
<evidence type="ECO:0000313" key="1">
    <source>
        <dbReference type="EMBL" id="GAH30517.1"/>
    </source>
</evidence>
<organism evidence="1">
    <name type="scientific">marine sediment metagenome</name>
    <dbReference type="NCBI Taxonomy" id="412755"/>
    <lineage>
        <taxon>unclassified sequences</taxon>
        <taxon>metagenomes</taxon>
        <taxon>ecological metagenomes</taxon>
    </lineage>
</organism>
<dbReference type="AlphaFoldDB" id="X1ED52"/>
<name>X1ED52_9ZZZZ</name>
<dbReference type="SUPFAM" id="SSF56796">
    <property type="entry name" value="Dehydroquinate synthase-like"/>
    <property type="match status" value="1"/>
</dbReference>
<gene>
    <name evidence="1" type="ORF">S01H4_66031</name>
</gene>
<proteinExistence type="predicted"/>